<dbReference type="EMBL" id="CP003944">
    <property type="protein sequence ID" value="AFZ51494.1"/>
    <property type="molecule type" value="Genomic_DNA"/>
</dbReference>
<keyword evidence="3 4" id="KW-0349">Heme</keyword>
<comment type="similarity">
    <text evidence="2 4">Belongs to the cytochrome P450 family.</text>
</comment>
<dbReference type="CDD" id="cd11053">
    <property type="entry name" value="CYP110-like"/>
    <property type="match status" value="1"/>
</dbReference>
<keyword evidence="4" id="KW-0503">Monooxygenase</keyword>
<evidence type="ECO:0000256" key="4">
    <source>
        <dbReference type="RuleBase" id="RU000461"/>
    </source>
</evidence>
<name>K9YX51_DACS8</name>
<dbReference type="Proteomes" id="UP000010482">
    <property type="component" value="Chromosome"/>
</dbReference>
<dbReference type="Gene3D" id="1.10.630.10">
    <property type="entry name" value="Cytochrome P450"/>
    <property type="match status" value="1"/>
</dbReference>
<dbReference type="OrthoDB" id="446280at2"/>
<sequence length="466" mass="52952">MEKNLPSLSTPPFLQTLELIANPIRFFDKYQNKYGDIFSARILGNQSPSVHFIGDPKALETIFNAPSGQFQLGKITHVFRPFTGDRSLIMLDGEEHRRQRKLLIPPLHGKRMHFYQDVICELTEETIKTLSKNQSFSCRKLMAEITLKVILRVVFGLKPGKRSNDLQKLIADLLDAITNPLYSSLFFFPSLQIDLGKYSPWGHFIRKQSAIDALIYAEIKERRQQDNSQQTDILSLLLSATDEDGNTMSDQELRDQLITLLFLGHETTASSLAWMFYWVYSSPQVREKLATEIQALGNTPQPQELIQLPYLDAICKETLRLYPIALISQPRVVQETITINHTSFLPDSILVPCIYLAHHREENFANSKTFQPDRFLDNQFTAYQYFPFGGGSRACIGAAFSLYEMKLIFGTIFSQLSLKLASQKPIKPIRRGITIVPSGGVKLGFAEKVHVFGVVRQKASCLRQEG</sequence>
<dbReference type="Pfam" id="PF00067">
    <property type="entry name" value="p450"/>
    <property type="match status" value="1"/>
</dbReference>
<keyword evidence="3 4" id="KW-0479">Metal-binding</keyword>
<dbReference type="KEGG" id="dsl:Dacsa_2941"/>
<keyword evidence="3 4" id="KW-0408">Iron</keyword>
<reference evidence="5" key="1">
    <citation type="submission" date="2012-04" db="EMBL/GenBank/DDBJ databases">
        <title>Finished genome of Dactylococcopsis salina PCC 8305.</title>
        <authorList>
            <consortium name="US DOE Joint Genome Institute"/>
            <person name="Gugger M."/>
            <person name="Coursin T."/>
            <person name="Rippka R."/>
            <person name="Tandeau De Marsac N."/>
            <person name="Huntemann M."/>
            <person name="Wei C.-L."/>
            <person name="Han J."/>
            <person name="Detter J.C."/>
            <person name="Han C."/>
            <person name="Tapia R."/>
            <person name="Daligault H."/>
            <person name="Chen A."/>
            <person name="Krypides N."/>
            <person name="Mavromatis K."/>
            <person name="Markowitz V."/>
            <person name="Szeto E."/>
            <person name="Ivanova N."/>
            <person name="Ovchinnikova G."/>
            <person name="Pagani I."/>
            <person name="Pati A."/>
            <person name="Goodwin L."/>
            <person name="Peters L."/>
            <person name="Pitluck S."/>
            <person name="Woyke T."/>
            <person name="Kerfeld C."/>
        </authorList>
    </citation>
    <scope>NUCLEOTIDE SEQUENCE [LARGE SCALE GENOMIC DNA]</scope>
    <source>
        <strain evidence="5">PCC 8305</strain>
    </source>
</reference>
<dbReference type="PRINTS" id="PR00385">
    <property type="entry name" value="P450"/>
</dbReference>
<dbReference type="GO" id="GO:0004497">
    <property type="term" value="F:monooxygenase activity"/>
    <property type="evidence" value="ECO:0007669"/>
    <property type="project" value="UniProtKB-KW"/>
</dbReference>
<organism evidence="5 6">
    <name type="scientific">Dactylococcopsis salina (strain PCC 8305)</name>
    <name type="common">Myxobactron salinum</name>
    <dbReference type="NCBI Taxonomy" id="13035"/>
    <lineage>
        <taxon>Bacteria</taxon>
        <taxon>Bacillati</taxon>
        <taxon>Cyanobacteriota</taxon>
        <taxon>Cyanophyceae</taxon>
        <taxon>Nodosilineales</taxon>
        <taxon>Cymatolegaceae</taxon>
        <taxon>Dactylococcopsis</taxon>
    </lineage>
</organism>
<dbReference type="PANTHER" id="PTHR24305">
    <property type="entry name" value="CYTOCHROME P450"/>
    <property type="match status" value="1"/>
</dbReference>
<evidence type="ECO:0000313" key="5">
    <source>
        <dbReference type="EMBL" id="AFZ51494.1"/>
    </source>
</evidence>
<dbReference type="GO" id="GO:0020037">
    <property type="term" value="F:heme binding"/>
    <property type="evidence" value="ECO:0007669"/>
    <property type="project" value="InterPro"/>
</dbReference>
<dbReference type="HOGENOM" id="CLU_001570_5_1_3"/>
<dbReference type="InterPro" id="IPR001128">
    <property type="entry name" value="Cyt_P450"/>
</dbReference>
<gene>
    <name evidence="5" type="ORF">Dacsa_2941</name>
</gene>
<feature type="binding site" description="axial binding residue" evidence="3">
    <location>
        <position position="395"/>
    </location>
    <ligand>
        <name>heme</name>
        <dbReference type="ChEBI" id="CHEBI:30413"/>
    </ligand>
    <ligandPart>
        <name>Fe</name>
        <dbReference type="ChEBI" id="CHEBI:18248"/>
    </ligandPart>
</feature>
<dbReference type="PANTHER" id="PTHR24305:SF166">
    <property type="entry name" value="CYTOCHROME P450 12A4, MITOCHONDRIAL-RELATED"/>
    <property type="match status" value="1"/>
</dbReference>
<dbReference type="STRING" id="13035.Dacsa_2941"/>
<dbReference type="AlphaFoldDB" id="K9YX51"/>
<evidence type="ECO:0000313" key="6">
    <source>
        <dbReference type="Proteomes" id="UP000010482"/>
    </source>
</evidence>
<protein>
    <submittedName>
        <fullName evidence="5">Cytochrome P450</fullName>
    </submittedName>
</protein>
<evidence type="ECO:0000256" key="2">
    <source>
        <dbReference type="ARBA" id="ARBA00010617"/>
    </source>
</evidence>
<evidence type="ECO:0000256" key="3">
    <source>
        <dbReference type="PIRSR" id="PIRSR602401-1"/>
    </source>
</evidence>
<dbReference type="RefSeq" id="WP_015230474.1">
    <property type="nucleotide sequence ID" value="NC_019780.1"/>
</dbReference>
<dbReference type="PRINTS" id="PR00463">
    <property type="entry name" value="EP450I"/>
</dbReference>
<evidence type="ECO:0000256" key="1">
    <source>
        <dbReference type="ARBA" id="ARBA00001971"/>
    </source>
</evidence>
<dbReference type="InterPro" id="IPR002401">
    <property type="entry name" value="Cyt_P450_E_grp-I"/>
</dbReference>
<accession>K9YX51</accession>
<keyword evidence="4" id="KW-0560">Oxidoreductase</keyword>
<dbReference type="InterPro" id="IPR036396">
    <property type="entry name" value="Cyt_P450_sf"/>
</dbReference>
<dbReference type="InterPro" id="IPR050121">
    <property type="entry name" value="Cytochrome_P450_monoxygenase"/>
</dbReference>
<proteinExistence type="inferred from homology"/>
<dbReference type="InterPro" id="IPR017972">
    <property type="entry name" value="Cyt_P450_CS"/>
</dbReference>
<dbReference type="GO" id="GO:0005506">
    <property type="term" value="F:iron ion binding"/>
    <property type="evidence" value="ECO:0007669"/>
    <property type="project" value="InterPro"/>
</dbReference>
<keyword evidence="6" id="KW-1185">Reference proteome</keyword>
<dbReference type="GO" id="GO:0016705">
    <property type="term" value="F:oxidoreductase activity, acting on paired donors, with incorporation or reduction of molecular oxygen"/>
    <property type="evidence" value="ECO:0007669"/>
    <property type="project" value="InterPro"/>
</dbReference>
<comment type="cofactor">
    <cofactor evidence="1 3">
        <name>heme</name>
        <dbReference type="ChEBI" id="CHEBI:30413"/>
    </cofactor>
</comment>
<dbReference type="SUPFAM" id="SSF48264">
    <property type="entry name" value="Cytochrome P450"/>
    <property type="match status" value="1"/>
</dbReference>
<dbReference type="PROSITE" id="PS00086">
    <property type="entry name" value="CYTOCHROME_P450"/>
    <property type="match status" value="1"/>
</dbReference>
<dbReference type="eggNOG" id="COG2124">
    <property type="taxonomic scope" value="Bacteria"/>
</dbReference>